<dbReference type="EMBL" id="JACOGK010000011">
    <property type="protein sequence ID" value="MBC3536606.1"/>
    <property type="molecule type" value="Genomic_DNA"/>
</dbReference>
<feature type="coiled-coil region" evidence="1">
    <location>
        <begin position="137"/>
        <end position="164"/>
    </location>
</feature>
<keyword evidence="4" id="KW-1185">Reference proteome</keyword>
<evidence type="ECO:0000256" key="1">
    <source>
        <dbReference type="SAM" id="Coils"/>
    </source>
</evidence>
<keyword evidence="2" id="KW-0472">Membrane</keyword>
<protein>
    <submittedName>
        <fullName evidence="3">Uncharacterized protein</fullName>
    </submittedName>
</protein>
<reference evidence="3 4" key="1">
    <citation type="submission" date="2020-08" db="EMBL/GenBank/DDBJ databases">
        <authorList>
            <person name="Liu C."/>
            <person name="Sun Q."/>
        </authorList>
    </citation>
    <scope>NUCLEOTIDE SEQUENCE [LARGE SCALE GENOMIC DNA]</scope>
    <source>
        <strain evidence="3 4">NSJ-59</strain>
    </source>
</reference>
<organism evidence="3 4">
    <name type="scientific">Megasphaera hominis</name>
    <dbReference type="NCBI Taxonomy" id="159836"/>
    <lineage>
        <taxon>Bacteria</taxon>
        <taxon>Bacillati</taxon>
        <taxon>Bacillota</taxon>
        <taxon>Negativicutes</taxon>
        <taxon>Veillonellales</taxon>
        <taxon>Veillonellaceae</taxon>
        <taxon>Megasphaera</taxon>
    </lineage>
</organism>
<evidence type="ECO:0000313" key="4">
    <source>
        <dbReference type="Proteomes" id="UP000606870"/>
    </source>
</evidence>
<evidence type="ECO:0000313" key="3">
    <source>
        <dbReference type="EMBL" id="MBC3536606.1"/>
    </source>
</evidence>
<dbReference type="RefSeq" id="WP_186502763.1">
    <property type="nucleotide sequence ID" value="NZ_JACOGK010000011.1"/>
</dbReference>
<dbReference type="Proteomes" id="UP000606870">
    <property type="component" value="Unassembled WGS sequence"/>
</dbReference>
<name>A0ABR6VHC1_9FIRM</name>
<keyword evidence="2" id="KW-1133">Transmembrane helix</keyword>
<keyword evidence="2" id="KW-0812">Transmembrane</keyword>
<feature type="transmembrane region" description="Helical" evidence="2">
    <location>
        <begin position="31"/>
        <end position="52"/>
    </location>
</feature>
<keyword evidence="1" id="KW-0175">Coiled coil</keyword>
<gene>
    <name evidence="3" type="ORF">H8J70_05005</name>
</gene>
<sequence length="297" mass="34109">MTELAFWLFYGLSAALYGVYAWKKRDTSLQALAELAVVLCLPVAGVVLLSLARCLRRFVPSEASVLTEAVPEDVNFGLGDRDYNANMVPLNDVYLLGDARMKRRFFTDSIKQDVVSNQSILRRAIQDEDREIAYYAVSFLTAKMEALGEEIHSLEEQLQTAPAEDHALMDRYAVCLKEFLTNRYGDGATRARQEQAYIRVLDVLAQKMPGRSIYYEEEIKALLAEHRIDEAAQVCRRFYRHHEQDERPILMEIRIHQARRDPQALQACIRRLKALPQALTPEALAVLRYWDEEASHE</sequence>
<evidence type="ECO:0000256" key="2">
    <source>
        <dbReference type="SAM" id="Phobius"/>
    </source>
</evidence>
<proteinExistence type="predicted"/>
<comment type="caution">
    <text evidence="3">The sequence shown here is derived from an EMBL/GenBank/DDBJ whole genome shotgun (WGS) entry which is preliminary data.</text>
</comment>
<accession>A0ABR6VHC1</accession>